<dbReference type="Gene3D" id="1.20.1250.20">
    <property type="entry name" value="MFS general substrate transporter like domains"/>
    <property type="match status" value="2"/>
</dbReference>
<dbReference type="Pfam" id="PF12832">
    <property type="entry name" value="MFS_1_like"/>
    <property type="match status" value="1"/>
</dbReference>
<evidence type="ECO:0000256" key="2">
    <source>
        <dbReference type="ARBA" id="ARBA00005241"/>
    </source>
</evidence>
<dbReference type="InterPro" id="IPR024989">
    <property type="entry name" value="MFS_assoc_dom"/>
</dbReference>
<feature type="region of interest" description="Disordered" evidence="6">
    <location>
        <begin position="779"/>
        <end position="800"/>
    </location>
</feature>
<keyword evidence="10" id="KW-1185">Reference proteome</keyword>
<evidence type="ECO:0000256" key="6">
    <source>
        <dbReference type="SAM" id="MobiDB-lite"/>
    </source>
</evidence>
<feature type="transmembrane region" description="Helical" evidence="7">
    <location>
        <begin position="671"/>
        <end position="690"/>
    </location>
</feature>
<feature type="transmembrane region" description="Helical" evidence="7">
    <location>
        <begin position="603"/>
        <end position="620"/>
    </location>
</feature>
<comment type="subcellular location">
    <subcellularLocation>
        <location evidence="1">Membrane</location>
        <topology evidence="1">Multi-pass membrane protein</topology>
    </subcellularLocation>
</comment>
<reference evidence="9 10" key="1">
    <citation type="journal article" date="2017" name="Nat. Ecol. Evol.">
        <title>Scallop genome provides insights into evolution of bilaterian karyotype and development.</title>
        <authorList>
            <person name="Wang S."/>
            <person name="Zhang J."/>
            <person name="Jiao W."/>
            <person name="Li J."/>
            <person name="Xun X."/>
            <person name="Sun Y."/>
            <person name="Guo X."/>
            <person name="Huan P."/>
            <person name="Dong B."/>
            <person name="Zhang L."/>
            <person name="Hu X."/>
            <person name="Sun X."/>
            <person name="Wang J."/>
            <person name="Zhao C."/>
            <person name="Wang Y."/>
            <person name="Wang D."/>
            <person name="Huang X."/>
            <person name="Wang R."/>
            <person name="Lv J."/>
            <person name="Li Y."/>
            <person name="Zhang Z."/>
            <person name="Liu B."/>
            <person name="Lu W."/>
            <person name="Hui Y."/>
            <person name="Liang J."/>
            <person name="Zhou Z."/>
            <person name="Hou R."/>
            <person name="Li X."/>
            <person name="Liu Y."/>
            <person name="Li H."/>
            <person name="Ning X."/>
            <person name="Lin Y."/>
            <person name="Zhao L."/>
            <person name="Xing Q."/>
            <person name="Dou J."/>
            <person name="Li Y."/>
            <person name="Mao J."/>
            <person name="Guo H."/>
            <person name="Dou H."/>
            <person name="Li T."/>
            <person name="Mu C."/>
            <person name="Jiang W."/>
            <person name="Fu Q."/>
            <person name="Fu X."/>
            <person name="Miao Y."/>
            <person name="Liu J."/>
            <person name="Yu Q."/>
            <person name="Li R."/>
            <person name="Liao H."/>
            <person name="Li X."/>
            <person name="Kong Y."/>
            <person name="Jiang Z."/>
            <person name="Chourrout D."/>
            <person name="Li R."/>
            <person name="Bao Z."/>
        </authorList>
    </citation>
    <scope>NUCLEOTIDE SEQUENCE [LARGE SCALE GENOMIC DNA]</scope>
    <source>
        <strain evidence="9 10">PY_sf001</strain>
    </source>
</reference>
<evidence type="ECO:0000256" key="4">
    <source>
        <dbReference type="ARBA" id="ARBA00022989"/>
    </source>
</evidence>
<feature type="region of interest" description="Disordered" evidence="6">
    <location>
        <begin position="1"/>
        <end position="20"/>
    </location>
</feature>
<gene>
    <name evidence="9" type="ORF">KP79_PYT04025</name>
</gene>
<evidence type="ECO:0000256" key="3">
    <source>
        <dbReference type="ARBA" id="ARBA00022692"/>
    </source>
</evidence>
<accession>A0A210QMH6</accession>
<proteinExistence type="inferred from homology"/>
<sequence>MALELDSDDSDVGEGGRRGDCNKYKVRSQINEGYNTSPKKRDIIDTFFTYVNRDLLICKLFYFFFFAAFGSLFPLLAIYFKQLGMNPTQSGILIGFRPFVEFCSAPFWGSLADKYKKGKHLMLFSLFCWIVFTLSIAFVKPPPHHCVETNITYKLQSPPGYVSRDSVLRGRRSVLLGRKVREEPFPALPKIRNDLDKRIDMMNKSEGVPYNVPGKVPSGSKKPSDEYVKFQPLTAKPAVKTTIQVKPTQKTQLSHAIPSTATMPHEATITKPGASDSPKGSYIKPKYSTIYYEKHSVQDVFFTLLLLVVIGEFFSAPAITFADSVTLTYLGDDTDNYGRQRMFGSLGWGFSMFFVGLALDQSTTFPNHPCGLQHQAEKDYTICFAVFSVLMSCALFTATQLKFDHRHGGGKDFQLVEFVEKVKDRVMETITGKRPLDRGSLFRDEEDDDIDYLESKATMQKQMETGNAINSCTEEDPNKLQQPNGNGKNIQISLETRQDMVSDVTKKPVSITGQEEDDDEPFLGRWIAVMRLLATYKYITVLFVSWFMGFGIGLIFTFLFWHLQDLGGSPTLFGVASVCNHISELLAYFLSRKLISRMGHIRVMYAGLLGNVVRFMYISWLKSPWWVLPFEFVQGLTHAAVWAACCSYITQAIPTGLRSSAQGILQGLHHGLGRGCGAVFGGIMVYSYGAEVTFRAYGVTCLILLILYIVMNFFIVDHGKFSFGSHEKHEILEEEDNICHLAPHGVPSGMARDLSSNKLREEGMTNYGATSYVPNGPGDDFYPDNFDNDTQKITTNEPPAMATQVYQQQPYNTYDQRYGP</sequence>
<dbReference type="PANTHER" id="PTHR16172">
    <property type="entry name" value="MAJOR FACILITATOR SUPERFAMILY DOMAIN-CONTAINING PROTEIN 6-LIKE"/>
    <property type="match status" value="1"/>
</dbReference>
<feature type="transmembrane region" description="Helical" evidence="7">
    <location>
        <begin position="342"/>
        <end position="359"/>
    </location>
</feature>
<dbReference type="SUPFAM" id="SSF103473">
    <property type="entry name" value="MFS general substrate transporter"/>
    <property type="match status" value="1"/>
</dbReference>
<dbReference type="InterPro" id="IPR051717">
    <property type="entry name" value="MFS_MFSD6"/>
</dbReference>
<feature type="transmembrane region" description="Helical" evidence="7">
    <location>
        <begin position="696"/>
        <end position="716"/>
    </location>
</feature>
<evidence type="ECO:0000256" key="5">
    <source>
        <dbReference type="ARBA" id="ARBA00023136"/>
    </source>
</evidence>
<comment type="caution">
    <text evidence="9">The sequence shown here is derived from an EMBL/GenBank/DDBJ whole genome shotgun (WGS) entry which is preliminary data.</text>
</comment>
<dbReference type="EMBL" id="NEDP02002897">
    <property type="protein sequence ID" value="OWF49937.1"/>
    <property type="molecule type" value="Genomic_DNA"/>
</dbReference>
<dbReference type="Proteomes" id="UP000242188">
    <property type="component" value="Unassembled WGS sequence"/>
</dbReference>
<comment type="similarity">
    <text evidence="2">Belongs to the major facilitator superfamily. MFSD6 family.</text>
</comment>
<name>A0A210QMH6_MIZYE</name>
<feature type="transmembrane region" description="Helical" evidence="7">
    <location>
        <begin position="572"/>
        <end position="591"/>
    </location>
</feature>
<feature type="transmembrane region" description="Helical" evidence="7">
    <location>
        <begin position="300"/>
        <end position="330"/>
    </location>
</feature>
<evidence type="ECO:0000256" key="1">
    <source>
        <dbReference type="ARBA" id="ARBA00004141"/>
    </source>
</evidence>
<dbReference type="PANTHER" id="PTHR16172:SF2">
    <property type="entry name" value="MAJOR FACILITATOR SUPERFAMILY DOMAIN-CONTAINING PROTEIN 6"/>
    <property type="match status" value="1"/>
</dbReference>
<feature type="domain" description="Major facilitator superfamily associated" evidence="8">
    <location>
        <begin position="57"/>
        <end position="696"/>
    </location>
</feature>
<feature type="transmembrane region" description="Helical" evidence="7">
    <location>
        <begin position="121"/>
        <end position="139"/>
    </location>
</feature>
<dbReference type="STRING" id="6573.A0A210QMH6"/>
<evidence type="ECO:0000313" key="10">
    <source>
        <dbReference type="Proteomes" id="UP000242188"/>
    </source>
</evidence>
<evidence type="ECO:0000259" key="8">
    <source>
        <dbReference type="Pfam" id="PF12832"/>
    </source>
</evidence>
<dbReference type="GO" id="GO:0016020">
    <property type="term" value="C:membrane"/>
    <property type="evidence" value="ECO:0007669"/>
    <property type="project" value="UniProtKB-SubCell"/>
</dbReference>
<dbReference type="OrthoDB" id="5989317at2759"/>
<dbReference type="CDD" id="cd17335">
    <property type="entry name" value="MFS_MFSD6"/>
    <property type="match status" value="1"/>
</dbReference>
<organism evidence="9 10">
    <name type="scientific">Mizuhopecten yessoensis</name>
    <name type="common">Japanese scallop</name>
    <name type="synonym">Patinopecten yessoensis</name>
    <dbReference type="NCBI Taxonomy" id="6573"/>
    <lineage>
        <taxon>Eukaryota</taxon>
        <taxon>Metazoa</taxon>
        <taxon>Spiralia</taxon>
        <taxon>Lophotrochozoa</taxon>
        <taxon>Mollusca</taxon>
        <taxon>Bivalvia</taxon>
        <taxon>Autobranchia</taxon>
        <taxon>Pteriomorphia</taxon>
        <taxon>Pectinida</taxon>
        <taxon>Pectinoidea</taxon>
        <taxon>Pectinidae</taxon>
        <taxon>Mizuhopecten</taxon>
    </lineage>
</organism>
<dbReference type="AlphaFoldDB" id="A0A210QMH6"/>
<feature type="transmembrane region" description="Helical" evidence="7">
    <location>
        <begin position="632"/>
        <end position="650"/>
    </location>
</feature>
<feature type="compositionally biased region" description="Acidic residues" evidence="6">
    <location>
        <begin position="1"/>
        <end position="12"/>
    </location>
</feature>
<feature type="transmembrane region" description="Helical" evidence="7">
    <location>
        <begin position="538"/>
        <end position="560"/>
    </location>
</feature>
<keyword evidence="5 7" id="KW-0472">Membrane</keyword>
<protein>
    <submittedName>
        <fullName evidence="9">Major facilitator superfamily domain-containing protein 6</fullName>
    </submittedName>
</protein>
<feature type="transmembrane region" description="Helical" evidence="7">
    <location>
        <begin position="60"/>
        <end position="80"/>
    </location>
</feature>
<dbReference type="InterPro" id="IPR036259">
    <property type="entry name" value="MFS_trans_sf"/>
</dbReference>
<evidence type="ECO:0000256" key="7">
    <source>
        <dbReference type="SAM" id="Phobius"/>
    </source>
</evidence>
<evidence type="ECO:0000313" key="9">
    <source>
        <dbReference type="EMBL" id="OWF49937.1"/>
    </source>
</evidence>
<keyword evidence="3 7" id="KW-0812">Transmembrane</keyword>
<keyword evidence="4 7" id="KW-1133">Transmembrane helix</keyword>